<proteinExistence type="predicted"/>
<comment type="caution">
    <text evidence="3">The sequence shown here is derived from an EMBL/GenBank/DDBJ whole genome shotgun (WGS) entry which is preliminary data.</text>
</comment>
<dbReference type="RefSeq" id="WP_027275921.1">
    <property type="nucleotide sequence ID" value="NZ_BRLH01000001.1"/>
</dbReference>
<reference evidence="3" key="1">
    <citation type="submission" date="2022-06" db="EMBL/GenBank/DDBJ databases">
        <title>Draft genome sequences of Leminorella grimontii str. JCM5902.</title>
        <authorList>
            <person name="Wakabayashi Y."/>
            <person name="Kojima K."/>
        </authorList>
    </citation>
    <scope>NUCLEOTIDE SEQUENCE</scope>
    <source>
        <strain evidence="3">JCM 5902</strain>
    </source>
</reference>
<dbReference type="Proteomes" id="UP001058124">
    <property type="component" value="Unassembled WGS sequence"/>
</dbReference>
<organism evidence="3 4">
    <name type="scientific">Leminorella grimontii</name>
    <dbReference type="NCBI Taxonomy" id="82981"/>
    <lineage>
        <taxon>Bacteria</taxon>
        <taxon>Pseudomonadati</taxon>
        <taxon>Pseudomonadota</taxon>
        <taxon>Gammaproteobacteria</taxon>
        <taxon>Enterobacterales</taxon>
        <taxon>Budviciaceae</taxon>
        <taxon>Leminorella</taxon>
    </lineage>
</organism>
<dbReference type="PANTHER" id="PTHR37089">
    <property type="entry name" value="PROTEIN U-RELATED"/>
    <property type="match status" value="1"/>
</dbReference>
<evidence type="ECO:0000259" key="2">
    <source>
        <dbReference type="Pfam" id="PF05229"/>
    </source>
</evidence>
<accession>A0AAV5MWB3</accession>
<keyword evidence="1" id="KW-0732">Signal</keyword>
<evidence type="ECO:0000313" key="4">
    <source>
        <dbReference type="Proteomes" id="UP001058124"/>
    </source>
</evidence>
<keyword evidence="4" id="KW-1185">Reference proteome</keyword>
<protein>
    <submittedName>
        <fullName evidence="3">Biofilm synthesis protein</fullName>
    </submittedName>
</protein>
<dbReference type="InterPro" id="IPR007893">
    <property type="entry name" value="Spore_coat_U/FanG"/>
</dbReference>
<sequence length="172" mass="17931">MKIWPAPALGLLSALFAFSSFADEVNGTLGVKLIITNGCAVNGGGVTASSPDMGLLDFGSTATLSQSLDGEAISTTAGALQIQCTSALPYSILIGAGSHDLDDQRRMAKGSEYISYNLYQDTGRNTQWSKTGTVSRTATGAQENLAIYGRVPPQDVPSAGTYTDTVQVTVSW</sequence>
<feature type="signal peptide" evidence="1">
    <location>
        <begin position="1"/>
        <end position="22"/>
    </location>
</feature>
<dbReference type="AlphaFoldDB" id="A0AAV5MWB3"/>
<feature type="chain" id="PRO_5043596285" evidence="1">
    <location>
        <begin position="23"/>
        <end position="172"/>
    </location>
</feature>
<evidence type="ECO:0000256" key="1">
    <source>
        <dbReference type="SAM" id="SignalP"/>
    </source>
</evidence>
<dbReference type="Pfam" id="PF05229">
    <property type="entry name" value="SCPU"/>
    <property type="match status" value="1"/>
</dbReference>
<evidence type="ECO:0000313" key="3">
    <source>
        <dbReference type="EMBL" id="GKX53950.1"/>
    </source>
</evidence>
<feature type="domain" description="Spore coat protein U/FanG" evidence="2">
    <location>
        <begin position="27"/>
        <end position="169"/>
    </location>
</feature>
<dbReference type="SMART" id="SM00972">
    <property type="entry name" value="SCPU"/>
    <property type="match status" value="1"/>
</dbReference>
<dbReference type="InterPro" id="IPR053167">
    <property type="entry name" value="Spore_coat_component"/>
</dbReference>
<gene>
    <name evidence="3" type="primary">pru</name>
    <name evidence="3" type="ORF">SOASR030_00620</name>
</gene>
<name>A0AAV5MWB3_9GAMM</name>
<dbReference type="EMBL" id="BRLH01000001">
    <property type="protein sequence ID" value="GKX53950.1"/>
    <property type="molecule type" value="Genomic_DNA"/>
</dbReference>